<dbReference type="EMBL" id="JANIEX010000259">
    <property type="protein sequence ID" value="KAJ3570001.1"/>
    <property type="molecule type" value="Genomic_DNA"/>
</dbReference>
<evidence type="ECO:0000313" key="1">
    <source>
        <dbReference type="EMBL" id="KAJ3570001.1"/>
    </source>
</evidence>
<evidence type="ECO:0000313" key="2">
    <source>
        <dbReference type="Proteomes" id="UP001213000"/>
    </source>
</evidence>
<dbReference type="Proteomes" id="UP001213000">
    <property type="component" value="Unassembled WGS sequence"/>
</dbReference>
<gene>
    <name evidence="1" type="ORF">NP233_g4691</name>
</gene>
<comment type="caution">
    <text evidence="1">The sequence shown here is derived from an EMBL/GenBank/DDBJ whole genome shotgun (WGS) entry which is preliminary data.</text>
</comment>
<name>A0AAD5YXE5_9AGAR</name>
<proteinExistence type="predicted"/>
<organism evidence="1 2">
    <name type="scientific">Leucocoprinus birnbaumii</name>
    <dbReference type="NCBI Taxonomy" id="56174"/>
    <lineage>
        <taxon>Eukaryota</taxon>
        <taxon>Fungi</taxon>
        <taxon>Dikarya</taxon>
        <taxon>Basidiomycota</taxon>
        <taxon>Agaricomycotina</taxon>
        <taxon>Agaricomycetes</taxon>
        <taxon>Agaricomycetidae</taxon>
        <taxon>Agaricales</taxon>
        <taxon>Agaricineae</taxon>
        <taxon>Agaricaceae</taxon>
        <taxon>Leucocoprinus</taxon>
    </lineage>
</organism>
<reference evidence="1" key="1">
    <citation type="submission" date="2022-07" db="EMBL/GenBank/DDBJ databases">
        <title>Genome Sequence of Leucocoprinus birnbaumii.</title>
        <authorList>
            <person name="Buettner E."/>
        </authorList>
    </citation>
    <scope>NUCLEOTIDE SEQUENCE</scope>
    <source>
        <strain evidence="1">VT141</strain>
    </source>
</reference>
<dbReference type="AlphaFoldDB" id="A0AAD5YXE5"/>
<accession>A0AAD5YXE5</accession>
<sequence>MPQALDFTSNVYLSITLSSSSSLFSSPSSLASTSSSLTYQGPVGSLPDVQLYSIPKPNWGNIQEEVLSDIRGREGVVRVDIVQPPRQRKKRDEL</sequence>
<protein>
    <submittedName>
        <fullName evidence="1">Uncharacterized protein</fullName>
    </submittedName>
</protein>
<keyword evidence="2" id="KW-1185">Reference proteome</keyword>